<organism evidence="3 4">
    <name type="scientific">Necator americanus</name>
    <name type="common">Human hookworm</name>
    <dbReference type="NCBI Taxonomy" id="51031"/>
    <lineage>
        <taxon>Eukaryota</taxon>
        <taxon>Metazoa</taxon>
        <taxon>Ecdysozoa</taxon>
        <taxon>Nematoda</taxon>
        <taxon>Chromadorea</taxon>
        <taxon>Rhabditida</taxon>
        <taxon>Rhabditina</taxon>
        <taxon>Rhabditomorpha</taxon>
        <taxon>Strongyloidea</taxon>
        <taxon>Ancylostomatidae</taxon>
        <taxon>Bunostominae</taxon>
        <taxon>Necator</taxon>
    </lineage>
</organism>
<dbReference type="PANTHER" id="PTHR21106">
    <property type="entry name" value="NADH DEHYDROGENASE [UBIQUINONE] 1 BETA SUBCOMPLEX SUBUNIT 6"/>
    <property type="match status" value="1"/>
</dbReference>
<dbReference type="AlphaFoldDB" id="W2TKZ2"/>
<dbReference type="STRING" id="51031.W2TKZ2"/>
<evidence type="ECO:0000256" key="2">
    <source>
        <dbReference type="SAM" id="MobiDB-lite"/>
    </source>
</evidence>
<evidence type="ECO:0000313" key="4">
    <source>
        <dbReference type="Proteomes" id="UP000053676"/>
    </source>
</evidence>
<feature type="compositionally biased region" description="Basic and acidic residues" evidence="2">
    <location>
        <begin position="30"/>
        <end position="40"/>
    </location>
</feature>
<protein>
    <submittedName>
        <fullName evidence="3">Uncharacterized protein</fullName>
    </submittedName>
</protein>
<dbReference type="OrthoDB" id="5824032at2759"/>
<reference evidence="4" key="1">
    <citation type="journal article" date="2014" name="Nat. Genet.">
        <title>Genome of the human hookworm Necator americanus.</title>
        <authorList>
            <person name="Tang Y.T."/>
            <person name="Gao X."/>
            <person name="Rosa B.A."/>
            <person name="Abubucker S."/>
            <person name="Hallsworth-Pepin K."/>
            <person name="Martin J."/>
            <person name="Tyagi R."/>
            <person name="Heizer E."/>
            <person name="Zhang X."/>
            <person name="Bhonagiri-Palsikar V."/>
            <person name="Minx P."/>
            <person name="Warren W.C."/>
            <person name="Wang Q."/>
            <person name="Zhan B."/>
            <person name="Hotez P.J."/>
            <person name="Sternberg P.W."/>
            <person name="Dougall A."/>
            <person name="Gaze S.T."/>
            <person name="Mulvenna J."/>
            <person name="Sotillo J."/>
            <person name="Ranganathan S."/>
            <person name="Rabelo E.M."/>
            <person name="Wilson R.K."/>
            <person name="Felgner P.L."/>
            <person name="Bethony J."/>
            <person name="Hawdon J.M."/>
            <person name="Gasser R.B."/>
            <person name="Loukas A."/>
            <person name="Mitreva M."/>
        </authorList>
    </citation>
    <scope>NUCLEOTIDE SEQUENCE [LARGE SCALE GENOMIC DNA]</scope>
</reference>
<keyword evidence="1" id="KW-0175">Coiled coil</keyword>
<dbReference type="GeneID" id="25348357"/>
<dbReference type="Proteomes" id="UP000053676">
    <property type="component" value="Unassembled WGS sequence"/>
</dbReference>
<accession>W2TKZ2</accession>
<proteinExistence type="predicted"/>
<evidence type="ECO:0000313" key="3">
    <source>
        <dbReference type="EMBL" id="ETN81702.1"/>
    </source>
</evidence>
<feature type="compositionally biased region" description="Basic and acidic residues" evidence="2">
    <location>
        <begin position="736"/>
        <end position="747"/>
    </location>
</feature>
<feature type="region of interest" description="Disordered" evidence="2">
    <location>
        <begin position="708"/>
        <end position="753"/>
    </location>
</feature>
<dbReference type="KEGG" id="nai:NECAME_08327"/>
<dbReference type="GO" id="GO:0005739">
    <property type="term" value="C:mitochondrion"/>
    <property type="evidence" value="ECO:0007669"/>
    <property type="project" value="GOC"/>
</dbReference>
<dbReference type="GO" id="GO:0006120">
    <property type="term" value="P:mitochondrial electron transport, NADH to ubiquinone"/>
    <property type="evidence" value="ECO:0007669"/>
    <property type="project" value="InterPro"/>
</dbReference>
<dbReference type="InterPro" id="IPR019174">
    <property type="entry name" value="NADH_DH_b-subcmplx_su6"/>
</dbReference>
<dbReference type="PANTHER" id="PTHR21106:SF2">
    <property type="entry name" value="NADH DEHYDROGENASE [UBIQUINONE] 1 BETA SUBCOMPLEX SUBUNIT 6"/>
    <property type="match status" value="1"/>
</dbReference>
<feature type="coiled-coil region" evidence="1">
    <location>
        <begin position="322"/>
        <end position="386"/>
    </location>
</feature>
<dbReference type="EMBL" id="KI658646">
    <property type="protein sequence ID" value="ETN81702.1"/>
    <property type="molecule type" value="Genomic_DNA"/>
</dbReference>
<feature type="coiled-coil region" evidence="1">
    <location>
        <begin position="445"/>
        <end position="541"/>
    </location>
</feature>
<feature type="region of interest" description="Disordered" evidence="2">
    <location>
        <begin position="1"/>
        <end position="40"/>
    </location>
</feature>
<dbReference type="CTD" id="25348357"/>
<keyword evidence="4" id="KW-1185">Reference proteome</keyword>
<dbReference type="Pfam" id="PF09782">
    <property type="entry name" value="NDUF_B6"/>
    <property type="match status" value="1"/>
</dbReference>
<name>W2TKZ2_NECAM</name>
<sequence length="892" mass="103397">MGNQYVKPPREGNSPYTRSGIPPPPILKKSGSDKPSHRINDPMSLELHMADERVRAAGLSPAEREWRMKWVKDQHLHPDEPIVVDAVHRQLNPIRVLYRYPWDWLYMHYLKPTFGVYYGTAIRVTVPKLFMAFVALETIYYYWKYEVKASLYLWFFPNTFDWQHLRGVETMPLKELIVNEKEIEEKYPGLKAKALVDPAKHVLRSTRELRTWMSVLLKDLGRAAASSDPPNALVIIPLVMADQVFRSIAAEGKRIPTWDVETILTRAVYRALNNNCQFTHVLDNSPINVDKSVPSTDAQLQLRLVAEKLCKRVERRYEKKLLQQRERDRAETDRKLNDIRNEYSEQVEVRRRDLERERIRLEDEFVEKERSLRQKIELQLAEKESALEITRKSLETRLAELTITKEHLDRIKSDFQAKYASDIDTLNREWERLSGKKSELRAVFQREFEVELHQLKEELLKLEEENTALKKKISDSGTELFEMRSKLSKLAVLEKDLQIANERLRKEMEENHQLSRYKYESERLREENALMKEEIEQLRAFFLEPKTMNSLSKPSVEVYQLKITELKTVIRMMSEKITSLSSERDYLREMLRCARKDVFRDTVNRGKEQHNEGVFTSVRSRKLLRDTDSSEDTSVSSSVLSECASDLRLIQERFSTLENLAKTLDTTVNCVAAAHSLTHDQLGGSPILSLSENYDDFCRSLKNTTNTSYSSPLKTATKKIQRNQSLTHPLTPHLQMEQDPKDDETPRAEVPSSSPYKAITTIHQVPVPNVEAEKSTTITPVRVVKETPPDLLDANVAFTEKLKARSEASRKLKFSSFLEEEELPVLRQNIPSSNVDSTDTKKYMAVATKDGEHIGQRSSLKVEDPSASGDVLFEIDDIYVDKPLNSDDEIEW</sequence>
<gene>
    <name evidence="3" type="ORF">NECAME_08327</name>
</gene>
<evidence type="ECO:0000256" key="1">
    <source>
        <dbReference type="SAM" id="Coils"/>
    </source>
</evidence>